<dbReference type="GO" id="GO:0003676">
    <property type="term" value="F:nucleic acid binding"/>
    <property type="evidence" value="ECO:0007669"/>
    <property type="project" value="InterPro"/>
</dbReference>
<gene>
    <name evidence="3" type="ORF">FN846DRAFT_902106</name>
</gene>
<dbReference type="InParanoid" id="A0A5J5FBK1"/>
<sequence>MPDTNTPLGFDPDRDYKPKERLKLAVAMLDDGSCAYAAVTRGSQDRQWLGTAKYVGSNNGAYDGELFGIAAGLKLALQRLPAGTPTGIVRVFVDAQAALQRPQDCGPGPGQWIVPTIAGAESAILDAGWTVEFRWTPGHKDVLGNEQADRLAQGAASRQSPSEPPEITDTTSLAYVARASYYKRPKGSKTAFNTWKAVAARFIQLRLQKAPTAPNLLRTGRREDDKCWFCPEKPSQTRNHLFKTCRRWRNEQLSMWKAVAEATRDGGGKRRRKSNTSIRDLPDLKLNAAAAAFEPGWNPLRRQY</sequence>
<feature type="domain" description="RNase H type-1" evidence="2">
    <location>
        <begin position="22"/>
        <end position="157"/>
    </location>
</feature>
<dbReference type="Proteomes" id="UP000326924">
    <property type="component" value="Unassembled WGS sequence"/>
</dbReference>
<evidence type="ECO:0000313" key="4">
    <source>
        <dbReference type="Proteomes" id="UP000326924"/>
    </source>
</evidence>
<dbReference type="InterPro" id="IPR036397">
    <property type="entry name" value="RNaseH_sf"/>
</dbReference>
<proteinExistence type="predicted"/>
<dbReference type="AlphaFoldDB" id="A0A5J5FBK1"/>
<dbReference type="InterPro" id="IPR012337">
    <property type="entry name" value="RNaseH-like_sf"/>
</dbReference>
<organism evidence="3 4">
    <name type="scientific">Sphaerosporella brunnea</name>
    <dbReference type="NCBI Taxonomy" id="1250544"/>
    <lineage>
        <taxon>Eukaryota</taxon>
        <taxon>Fungi</taxon>
        <taxon>Dikarya</taxon>
        <taxon>Ascomycota</taxon>
        <taxon>Pezizomycotina</taxon>
        <taxon>Pezizomycetes</taxon>
        <taxon>Pezizales</taxon>
        <taxon>Pyronemataceae</taxon>
        <taxon>Sphaerosporella</taxon>
    </lineage>
</organism>
<keyword evidence="4" id="KW-1185">Reference proteome</keyword>
<dbReference type="InterPro" id="IPR002156">
    <property type="entry name" value="RNaseH_domain"/>
</dbReference>
<dbReference type="OrthoDB" id="8063979at2759"/>
<dbReference type="PROSITE" id="PS50879">
    <property type="entry name" value="RNASE_H_1"/>
    <property type="match status" value="1"/>
</dbReference>
<evidence type="ECO:0000256" key="1">
    <source>
        <dbReference type="SAM" id="MobiDB-lite"/>
    </source>
</evidence>
<dbReference type="Gene3D" id="3.30.420.10">
    <property type="entry name" value="Ribonuclease H-like superfamily/Ribonuclease H"/>
    <property type="match status" value="1"/>
</dbReference>
<dbReference type="CDD" id="cd09276">
    <property type="entry name" value="Rnase_HI_RT_non_LTR"/>
    <property type="match status" value="1"/>
</dbReference>
<dbReference type="GO" id="GO:0004523">
    <property type="term" value="F:RNA-DNA hybrid ribonuclease activity"/>
    <property type="evidence" value="ECO:0007669"/>
    <property type="project" value="InterPro"/>
</dbReference>
<dbReference type="EMBL" id="VXIS01000006">
    <property type="protein sequence ID" value="KAA8914391.1"/>
    <property type="molecule type" value="Genomic_DNA"/>
</dbReference>
<protein>
    <recommendedName>
        <fullName evidence="2">RNase H type-1 domain-containing protein</fullName>
    </recommendedName>
</protein>
<reference evidence="3 4" key="1">
    <citation type="submission" date="2019-09" db="EMBL/GenBank/DDBJ databases">
        <title>Draft genome of the ectomycorrhizal ascomycete Sphaerosporella brunnea.</title>
        <authorList>
            <consortium name="DOE Joint Genome Institute"/>
            <person name="Benucci G.M."/>
            <person name="Marozzi G."/>
            <person name="Antonielli L."/>
            <person name="Sanchez S."/>
            <person name="Marco P."/>
            <person name="Wang X."/>
            <person name="Falini L.B."/>
            <person name="Barry K."/>
            <person name="Haridas S."/>
            <person name="Lipzen A."/>
            <person name="Labutti K."/>
            <person name="Grigoriev I.V."/>
            <person name="Murat C."/>
            <person name="Martin F."/>
            <person name="Albertini E."/>
            <person name="Donnini D."/>
            <person name="Bonito G."/>
        </authorList>
    </citation>
    <scope>NUCLEOTIDE SEQUENCE [LARGE SCALE GENOMIC DNA]</scope>
    <source>
        <strain evidence="3 4">Sb_GMNB300</strain>
    </source>
</reference>
<accession>A0A5J5FBK1</accession>
<evidence type="ECO:0000259" key="2">
    <source>
        <dbReference type="PROSITE" id="PS50879"/>
    </source>
</evidence>
<comment type="caution">
    <text evidence="3">The sequence shown here is derived from an EMBL/GenBank/DDBJ whole genome shotgun (WGS) entry which is preliminary data.</text>
</comment>
<name>A0A5J5FBK1_9PEZI</name>
<dbReference type="SUPFAM" id="SSF53098">
    <property type="entry name" value="Ribonuclease H-like"/>
    <property type="match status" value="1"/>
</dbReference>
<feature type="region of interest" description="Disordered" evidence="1">
    <location>
        <begin position="149"/>
        <end position="168"/>
    </location>
</feature>
<evidence type="ECO:0000313" key="3">
    <source>
        <dbReference type="EMBL" id="KAA8914391.1"/>
    </source>
</evidence>